<comment type="caution">
    <text evidence="3">The sequence shown here is derived from an EMBL/GenBank/DDBJ whole genome shotgun (WGS) entry which is preliminary data.</text>
</comment>
<dbReference type="Gene3D" id="1.10.10.10">
    <property type="entry name" value="Winged helix-like DNA-binding domain superfamily/Winged helix DNA-binding domain"/>
    <property type="match status" value="1"/>
</dbReference>
<dbReference type="GO" id="GO:0006355">
    <property type="term" value="P:regulation of DNA-templated transcription"/>
    <property type="evidence" value="ECO:0007669"/>
    <property type="project" value="InterPro"/>
</dbReference>
<dbReference type="AlphaFoldDB" id="A0A2P8VJ24"/>
<dbReference type="CDD" id="cd06170">
    <property type="entry name" value="LuxR_C_like"/>
    <property type="match status" value="1"/>
</dbReference>
<evidence type="ECO:0000313" key="4">
    <source>
        <dbReference type="Proteomes" id="UP000240212"/>
    </source>
</evidence>
<dbReference type="Proteomes" id="UP000240212">
    <property type="component" value="Unassembled WGS sequence"/>
</dbReference>
<dbReference type="InterPro" id="IPR036388">
    <property type="entry name" value="WH-like_DNA-bd_sf"/>
</dbReference>
<evidence type="ECO:0000256" key="1">
    <source>
        <dbReference type="ARBA" id="ARBA00023125"/>
    </source>
</evidence>
<gene>
    <name evidence="3" type="ORF">C7G83_10405</name>
</gene>
<keyword evidence="1" id="KW-0238">DNA-binding</keyword>
<dbReference type="Pfam" id="PF00196">
    <property type="entry name" value="GerE"/>
    <property type="match status" value="1"/>
</dbReference>
<dbReference type="GO" id="GO:0003677">
    <property type="term" value="F:DNA binding"/>
    <property type="evidence" value="ECO:0007669"/>
    <property type="project" value="UniProtKB-KW"/>
</dbReference>
<dbReference type="OrthoDB" id="6547505at2"/>
<organism evidence="3 4">
    <name type="scientific">Siccibacter turicensis</name>
    <dbReference type="NCBI Taxonomy" id="357233"/>
    <lineage>
        <taxon>Bacteria</taxon>
        <taxon>Pseudomonadati</taxon>
        <taxon>Pseudomonadota</taxon>
        <taxon>Gammaproteobacteria</taxon>
        <taxon>Enterobacterales</taxon>
        <taxon>Enterobacteriaceae</taxon>
        <taxon>Siccibacter</taxon>
    </lineage>
</organism>
<dbReference type="EMBL" id="PYEP01000004">
    <property type="protein sequence ID" value="PSN07542.1"/>
    <property type="molecule type" value="Genomic_DNA"/>
</dbReference>
<dbReference type="PROSITE" id="PS50043">
    <property type="entry name" value="HTH_LUXR_2"/>
    <property type="match status" value="1"/>
</dbReference>
<accession>A0A2P8VJ24</accession>
<evidence type="ECO:0000259" key="2">
    <source>
        <dbReference type="PROSITE" id="PS50043"/>
    </source>
</evidence>
<evidence type="ECO:0000313" key="3">
    <source>
        <dbReference type="EMBL" id="PSN07542.1"/>
    </source>
</evidence>
<name>A0A2P8VJ24_9ENTR</name>
<dbReference type="STRING" id="1388748.GCA_000463155_02239"/>
<keyword evidence="4" id="KW-1185">Reference proteome</keyword>
<dbReference type="RefSeq" id="WP_106877181.1">
    <property type="nucleotide sequence ID" value="NZ_DHYB01000018.1"/>
</dbReference>
<proteinExistence type="predicted"/>
<dbReference type="SMART" id="SM00421">
    <property type="entry name" value="HTH_LUXR"/>
    <property type="match status" value="1"/>
</dbReference>
<reference evidence="3 4" key="1">
    <citation type="submission" date="2018-03" db="EMBL/GenBank/DDBJ databases">
        <title>Draft genome sequence of the first documented clinical Siccibacter turicensis isolate in Austria.</title>
        <authorList>
            <person name="Lepuschitz S."/>
            <person name="Pekard-Amenitsch S."/>
            <person name="Haunold R."/>
            <person name="Schill S."/>
            <person name="Mach R."/>
            <person name="Allerberger F."/>
            <person name="Ruppitsch W."/>
            <person name="Forsythe S.J."/>
        </authorList>
    </citation>
    <scope>NUCLEOTIDE SEQUENCE [LARGE SCALE GENOMIC DNA]</scope>
    <source>
        <strain evidence="3 4">6100069499-17</strain>
    </source>
</reference>
<dbReference type="PRINTS" id="PR00038">
    <property type="entry name" value="HTHLUXR"/>
</dbReference>
<sequence length="215" mass="24776">MMNVTIQEVDNFFKRGLAEALSLAFEAKYDRTLRFYDEMDIDTIGFMDIIILEVWPGDNVQCHSLLQYRKKRSLIVGFYEGDAPLLQPRAPLCLKNMLYLNKRSPMNKIRNEILFAWNENVTGNCEWVVPNCKTCSHVMLSKQQQKIALFTIKGFNNRQIAGLMNINAKTVSAHKHCIMEKFNIDNNADLVHFLRRNIIDTTNVSHDAVGHHSGE</sequence>
<dbReference type="SUPFAM" id="SSF46894">
    <property type="entry name" value="C-terminal effector domain of the bipartite response regulators"/>
    <property type="match status" value="1"/>
</dbReference>
<protein>
    <recommendedName>
        <fullName evidence="2">HTH luxR-type domain-containing protein</fullName>
    </recommendedName>
</protein>
<feature type="domain" description="HTH luxR-type" evidence="2">
    <location>
        <begin position="133"/>
        <end position="198"/>
    </location>
</feature>
<dbReference type="InterPro" id="IPR016032">
    <property type="entry name" value="Sig_transdc_resp-reg_C-effctor"/>
</dbReference>
<dbReference type="InterPro" id="IPR000792">
    <property type="entry name" value="Tscrpt_reg_LuxR_C"/>
</dbReference>